<protein>
    <submittedName>
        <fullName evidence="1">Uncharacterized protein</fullName>
    </submittedName>
</protein>
<dbReference type="AlphaFoldDB" id="A0AAV7P7B7"/>
<dbReference type="Proteomes" id="UP001066276">
    <property type="component" value="Chromosome 7"/>
</dbReference>
<dbReference type="EMBL" id="JANPWB010000011">
    <property type="protein sequence ID" value="KAJ1122749.1"/>
    <property type="molecule type" value="Genomic_DNA"/>
</dbReference>
<organism evidence="1 2">
    <name type="scientific">Pleurodeles waltl</name>
    <name type="common">Iberian ribbed newt</name>
    <dbReference type="NCBI Taxonomy" id="8319"/>
    <lineage>
        <taxon>Eukaryota</taxon>
        <taxon>Metazoa</taxon>
        <taxon>Chordata</taxon>
        <taxon>Craniata</taxon>
        <taxon>Vertebrata</taxon>
        <taxon>Euteleostomi</taxon>
        <taxon>Amphibia</taxon>
        <taxon>Batrachia</taxon>
        <taxon>Caudata</taxon>
        <taxon>Salamandroidea</taxon>
        <taxon>Salamandridae</taxon>
        <taxon>Pleurodelinae</taxon>
        <taxon>Pleurodeles</taxon>
    </lineage>
</organism>
<gene>
    <name evidence="1" type="ORF">NDU88_001233</name>
</gene>
<name>A0AAV7P7B7_PLEWA</name>
<accession>A0AAV7P7B7</accession>
<sequence length="107" mass="12681">MLTGGTRASIPVHWRQLKRIYRVGNQIICVHIPCISWDGRNVGSRAHQSDPNMAQFLGMIINYIFQLINLRTQFIDFFMDLLQMFHSHYRYILLDLFLEVVKEILQD</sequence>
<evidence type="ECO:0000313" key="2">
    <source>
        <dbReference type="Proteomes" id="UP001066276"/>
    </source>
</evidence>
<evidence type="ECO:0000313" key="1">
    <source>
        <dbReference type="EMBL" id="KAJ1122749.1"/>
    </source>
</evidence>
<proteinExistence type="predicted"/>
<comment type="caution">
    <text evidence="1">The sequence shown here is derived from an EMBL/GenBank/DDBJ whole genome shotgun (WGS) entry which is preliminary data.</text>
</comment>
<keyword evidence="2" id="KW-1185">Reference proteome</keyword>
<reference evidence="1" key="1">
    <citation type="journal article" date="2022" name="bioRxiv">
        <title>Sequencing and chromosome-scale assembly of the giantPleurodeles waltlgenome.</title>
        <authorList>
            <person name="Brown T."/>
            <person name="Elewa A."/>
            <person name="Iarovenko S."/>
            <person name="Subramanian E."/>
            <person name="Araus A.J."/>
            <person name="Petzold A."/>
            <person name="Susuki M."/>
            <person name="Suzuki K.-i.T."/>
            <person name="Hayashi T."/>
            <person name="Toyoda A."/>
            <person name="Oliveira C."/>
            <person name="Osipova E."/>
            <person name="Leigh N.D."/>
            <person name="Simon A."/>
            <person name="Yun M.H."/>
        </authorList>
    </citation>
    <scope>NUCLEOTIDE SEQUENCE</scope>
    <source>
        <strain evidence="1">20211129_DDA</strain>
        <tissue evidence="1">Liver</tissue>
    </source>
</reference>